<dbReference type="GO" id="GO:0006508">
    <property type="term" value="P:proteolysis"/>
    <property type="evidence" value="ECO:0007669"/>
    <property type="project" value="UniProtKB-KW"/>
</dbReference>
<keyword evidence="2" id="KW-0378">Hydrolase</keyword>
<feature type="signal peptide" evidence="1">
    <location>
        <begin position="1"/>
        <end position="26"/>
    </location>
</feature>
<dbReference type="InterPro" id="IPR043504">
    <property type="entry name" value="Peptidase_S1_PA_chymotrypsin"/>
</dbReference>
<name>A0A3P5WP00_9MICC</name>
<dbReference type="OrthoDB" id="9766361at2"/>
<dbReference type="Proteomes" id="UP000280861">
    <property type="component" value="Unassembled WGS sequence"/>
</dbReference>
<dbReference type="Gene3D" id="2.40.10.10">
    <property type="entry name" value="Trypsin-like serine proteases"/>
    <property type="match status" value="2"/>
</dbReference>
<dbReference type="InterPro" id="IPR009003">
    <property type="entry name" value="Peptidase_S1_PA"/>
</dbReference>
<dbReference type="PANTHER" id="PTHR43019">
    <property type="entry name" value="SERINE ENDOPROTEASE DEGS"/>
    <property type="match status" value="1"/>
</dbReference>
<dbReference type="InterPro" id="IPR001940">
    <property type="entry name" value="Peptidase_S1C"/>
</dbReference>
<keyword evidence="1" id="KW-0732">Signal</keyword>
<organism evidence="2 3">
    <name type="scientific">Arthrobacter ulcerisalmonis</name>
    <dbReference type="NCBI Taxonomy" id="2483813"/>
    <lineage>
        <taxon>Bacteria</taxon>
        <taxon>Bacillati</taxon>
        <taxon>Actinomycetota</taxon>
        <taxon>Actinomycetes</taxon>
        <taxon>Micrococcales</taxon>
        <taxon>Micrococcaceae</taxon>
        <taxon>Arthrobacter</taxon>
    </lineage>
</organism>
<reference evidence="2 3" key="1">
    <citation type="submission" date="2018-11" db="EMBL/GenBank/DDBJ databases">
        <authorList>
            <person name="Criscuolo A."/>
        </authorList>
    </citation>
    <scope>NUCLEOTIDE SEQUENCE [LARGE SCALE GENOMIC DNA]</scope>
    <source>
        <strain evidence="2">AT11b</strain>
    </source>
</reference>
<dbReference type="PANTHER" id="PTHR43019:SF23">
    <property type="entry name" value="PROTEASE DO-LIKE 5, CHLOROPLASTIC"/>
    <property type="match status" value="1"/>
</dbReference>
<sequence length="419" mass="43504">MKCTAPKPDLRFAPSLLVLLLATACAQSPALPQGAPVTTPESGTPTAAATTVLTPSATPAVSPTTTGGTKPKDWAETFLLVNSGVAKLAVTLCEGGATGTGFLVGEDLIMTAAHVAKDEVAINVSVNGQYTSARVLGINDEQDLALLKTPIALVGHRFDFAAALPSQGVEVAALGFPLDSGLTFTSGRVSALNQEMDSAFGTRRDLLQTDTAINPGNSGGPLVRMDGTVVGVVSAKRAWVIGTRTVDDYGAEGVGYAVQAPTAAVSAEDWKKRSTPVPSNTCSNQAETTSSNIITTNRSNHPQASGVIQSLLRHGQGINRAAYEAAFAVLTPEMQSQMQGLATWKAGLKTSFWRALTINAVTGSGDELTVAAVLRTEQDAEDGRDGQTCSDWTIKYSMSWDGAIWRIAGADDPAGPRAC</sequence>
<keyword evidence="3" id="KW-1185">Reference proteome</keyword>
<evidence type="ECO:0000256" key="1">
    <source>
        <dbReference type="SAM" id="SignalP"/>
    </source>
</evidence>
<evidence type="ECO:0000313" key="3">
    <source>
        <dbReference type="Proteomes" id="UP000280861"/>
    </source>
</evidence>
<dbReference type="PRINTS" id="PR00834">
    <property type="entry name" value="PROTEASES2C"/>
</dbReference>
<dbReference type="SUPFAM" id="SSF50494">
    <property type="entry name" value="Trypsin-like serine proteases"/>
    <property type="match status" value="1"/>
</dbReference>
<gene>
    <name evidence="2" type="primary">hhoB</name>
    <name evidence="2" type="ORF">PSET11_00654</name>
</gene>
<accession>A0A3P5WP00</accession>
<dbReference type="RefSeq" id="WP_160118958.1">
    <property type="nucleotide sequence ID" value="NZ_CBCRYA010000012.1"/>
</dbReference>
<proteinExistence type="predicted"/>
<dbReference type="AlphaFoldDB" id="A0A3P5WP00"/>
<dbReference type="PROSITE" id="PS51257">
    <property type="entry name" value="PROKAR_LIPOPROTEIN"/>
    <property type="match status" value="1"/>
</dbReference>
<dbReference type="GO" id="GO:0004252">
    <property type="term" value="F:serine-type endopeptidase activity"/>
    <property type="evidence" value="ECO:0007669"/>
    <property type="project" value="InterPro"/>
</dbReference>
<dbReference type="Pfam" id="PF13365">
    <property type="entry name" value="Trypsin_2"/>
    <property type="match status" value="1"/>
</dbReference>
<evidence type="ECO:0000313" key="2">
    <source>
        <dbReference type="EMBL" id="VDC20980.1"/>
    </source>
</evidence>
<protein>
    <submittedName>
        <fullName evidence="2">Serine protease HhoB</fullName>
    </submittedName>
</protein>
<feature type="chain" id="PRO_5039246057" evidence="1">
    <location>
        <begin position="27"/>
        <end position="419"/>
    </location>
</feature>
<keyword evidence="2" id="KW-0645">Protease</keyword>
<dbReference type="EMBL" id="UXAU01000011">
    <property type="protein sequence ID" value="VDC20980.1"/>
    <property type="molecule type" value="Genomic_DNA"/>
</dbReference>